<dbReference type="EMBL" id="OB798309">
    <property type="protein sequence ID" value="CAD7434821.1"/>
    <property type="molecule type" value="Genomic_DNA"/>
</dbReference>
<feature type="region of interest" description="Disordered" evidence="1">
    <location>
        <begin position="1"/>
        <end position="35"/>
    </location>
</feature>
<evidence type="ECO:0000256" key="1">
    <source>
        <dbReference type="SAM" id="MobiDB-lite"/>
    </source>
</evidence>
<gene>
    <name evidence="2" type="ORF">TMSB3V08_LOCUS11471</name>
</gene>
<dbReference type="AlphaFoldDB" id="A0A7R9HU48"/>
<feature type="region of interest" description="Disordered" evidence="1">
    <location>
        <begin position="48"/>
        <end position="75"/>
    </location>
</feature>
<accession>A0A7R9HU48</accession>
<evidence type="ECO:0000313" key="2">
    <source>
        <dbReference type="EMBL" id="CAD7434821.1"/>
    </source>
</evidence>
<proteinExistence type="predicted"/>
<sequence length="355" mass="38867">MEARNGGITPITSTTANPSHHTAGAPPPSLGDGSRVPAVVRETGIVVVPQPVEPNTAGPSSAPQSGLSDPVNKDHGVSANDHVGFRLIIMDSTLNHIEPGSMEVDTFKHIKEGRLIQKLKAEELCRDARVNLLKGGGITVLYQFQTYLSEYKITVFRERRGDSAACHSVIEICTSASLRAKSSMLKLFVVEDDLWSVKTVGVGSQSRRALITINVPVFAKVTAELSPGMAEYFDSYGFLPRIKSHLVFIRQNTFRTSHSTIQLQSITSDVCGHYCLMYLLYRAQKIPLKYFQRLFSPTNHTGNDAKCQDVCGSKAKPVKPLAIASIFNILFPLDGVNAKRVIVCMSVKNNFTSYV</sequence>
<feature type="compositionally biased region" description="Polar residues" evidence="1">
    <location>
        <begin position="57"/>
        <end position="67"/>
    </location>
</feature>
<feature type="compositionally biased region" description="Polar residues" evidence="1">
    <location>
        <begin position="10"/>
        <end position="20"/>
    </location>
</feature>
<protein>
    <submittedName>
        <fullName evidence="2">Uncharacterized protein</fullName>
    </submittedName>
</protein>
<reference evidence="2" key="1">
    <citation type="submission" date="2020-11" db="EMBL/GenBank/DDBJ databases">
        <authorList>
            <person name="Tran Van P."/>
        </authorList>
    </citation>
    <scope>NUCLEOTIDE SEQUENCE</scope>
</reference>
<name>A0A7R9HU48_9NEOP</name>
<organism evidence="2">
    <name type="scientific">Timema monikensis</name>
    <dbReference type="NCBI Taxonomy" id="170555"/>
    <lineage>
        <taxon>Eukaryota</taxon>
        <taxon>Metazoa</taxon>
        <taxon>Ecdysozoa</taxon>
        <taxon>Arthropoda</taxon>
        <taxon>Hexapoda</taxon>
        <taxon>Insecta</taxon>
        <taxon>Pterygota</taxon>
        <taxon>Neoptera</taxon>
        <taxon>Polyneoptera</taxon>
        <taxon>Phasmatodea</taxon>
        <taxon>Timematodea</taxon>
        <taxon>Timematoidea</taxon>
        <taxon>Timematidae</taxon>
        <taxon>Timema</taxon>
    </lineage>
</organism>